<protein>
    <recommendedName>
        <fullName evidence="4">DUF2569 domain-containing protein</fullName>
    </recommendedName>
</protein>
<evidence type="ECO:0000313" key="2">
    <source>
        <dbReference type="EMBL" id="MEJ8853419.1"/>
    </source>
</evidence>
<keyword evidence="1" id="KW-1133">Transmembrane helix</keyword>
<dbReference type="RefSeq" id="WP_340333510.1">
    <property type="nucleotide sequence ID" value="NZ_JBBKZS010000001.1"/>
</dbReference>
<feature type="transmembrane region" description="Helical" evidence="1">
    <location>
        <begin position="66"/>
        <end position="88"/>
    </location>
</feature>
<accession>A0ABU8X185</accession>
<name>A0ABU8X185_9BURK</name>
<reference evidence="2 3" key="1">
    <citation type="submission" date="2024-03" db="EMBL/GenBank/DDBJ databases">
        <title>Novel species of the genus Variovorax.</title>
        <authorList>
            <person name="Liu Q."/>
            <person name="Xin Y.-H."/>
        </authorList>
    </citation>
    <scope>NUCLEOTIDE SEQUENCE [LARGE SCALE GENOMIC DNA]</scope>
    <source>
        <strain evidence="2 3">KACC 18901</strain>
    </source>
</reference>
<comment type="caution">
    <text evidence="2">The sequence shown here is derived from an EMBL/GenBank/DDBJ whole genome shotgun (WGS) entry which is preliminary data.</text>
</comment>
<dbReference type="EMBL" id="JBBKZS010000001">
    <property type="protein sequence ID" value="MEJ8853419.1"/>
    <property type="molecule type" value="Genomic_DNA"/>
</dbReference>
<gene>
    <name evidence="2" type="ORF">WKW79_02495</name>
</gene>
<evidence type="ECO:0000313" key="3">
    <source>
        <dbReference type="Proteomes" id="UP001367030"/>
    </source>
</evidence>
<evidence type="ECO:0008006" key="4">
    <source>
        <dbReference type="Google" id="ProtNLM"/>
    </source>
</evidence>
<feature type="transmembrane region" description="Helical" evidence="1">
    <location>
        <begin position="28"/>
        <end position="54"/>
    </location>
</feature>
<feature type="transmembrane region" description="Helical" evidence="1">
    <location>
        <begin position="95"/>
        <end position="113"/>
    </location>
</feature>
<evidence type="ECO:0000256" key="1">
    <source>
        <dbReference type="SAM" id="Phobius"/>
    </source>
</evidence>
<dbReference type="Proteomes" id="UP001367030">
    <property type="component" value="Unassembled WGS sequence"/>
</dbReference>
<feature type="transmembrane region" description="Helical" evidence="1">
    <location>
        <begin position="125"/>
        <end position="144"/>
    </location>
</feature>
<keyword evidence="3" id="KW-1185">Reference proteome</keyword>
<sequence>MQPNPYSPPQSPLHHDGPPSPARRPVSIWLLLFLLLATTIIFFAGSAKFIWFIASRWADLRDFQALAVGVALRISVAAALLATMLGIFRRRQWGRWLGLLAIASLAAFFMLRPDTTTYANDAESAGGYLGRLVFMPLLFAWWGYAVTFSGKAKRYFSAADAPG</sequence>
<proteinExistence type="predicted"/>
<keyword evidence="1" id="KW-0472">Membrane</keyword>
<organism evidence="2 3">
    <name type="scientific">Variovorax robiniae</name>
    <dbReference type="NCBI Taxonomy" id="1836199"/>
    <lineage>
        <taxon>Bacteria</taxon>
        <taxon>Pseudomonadati</taxon>
        <taxon>Pseudomonadota</taxon>
        <taxon>Betaproteobacteria</taxon>
        <taxon>Burkholderiales</taxon>
        <taxon>Comamonadaceae</taxon>
        <taxon>Variovorax</taxon>
    </lineage>
</organism>
<keyword evidence="1" id="KW-0812">Transmembrane</keyword>